<reference evidence="2" key="1">
    <citation type="journal article" date="2019" name="Int. J. Syst. Evol. Microbiol.">
        <title>The Global Catalogue of Microorganisms (GCM) 10K type strain sequencing project: providing services to taxonomists for standard genome sequencing and annotation.</title>
        <authorList>
            <consortium name="The Broad Institute Genomics Platform"/>
            <consortium name="The Broad Institute Genome Sequencing Center for Infectious Disease"/>
            <person name="Wu L."/>
            <person name="Ma J."/>
        </authorList>
    </citation>
    <scope>NUCLEOTIDE SEQUENCE [LARGE SCALE GENOMIC DNA]</scope>
    <source>
        <strain evidence="2">KCTC 52232</strain>
    </source>
</reference>
<accession>A0ABW5XSI4</accession>
<keyword evidence="2" id="KW-1185">Reference proteome</keyword>
<gene>
    <name evidence="1" type="ORF">ACFSYC_15160</name>
</gene>
<organism evidence="1 2">
    <name type="scientific">Mucilaginibacter antarcticus</name>
    <dbReference type="NCBI Taxonomy" id="1855725"/>
    <lineage>
        <taxon>Bacteria</taxon>
        <taxon>Pseudomonadati</taxon>
        <taxon>Bacteroidota</taxon>
        <taxon>Sphingobacteriia</taxon>
        <taxon>Sphingobacteriales</taxon>
        <taxon>Sphingobacteriaceae</taxon>
        <taxon>Mucilaginibacter</taxon>
    </lineage>
</organism>
<protein>
    <submittedName>
        <fullName evidence="1">Uncharacterized protein</fullName>
    </submittedName>
</protein>
<dbReference type="RefSeq" id="WP_377129328.1">
    <property type="nucleotide sequence ID" value="NZ_JBHUON010000020.1"/>
</dbReference>
<name>A0ABW5XSI4_9SPHI</name>
<dbReference type="EMBL" id="JBHUON010000020">
    <property type="protein sequence ID" value="MFD2866037.1"/>
    <property type="molecule type" value="Genomic_DNA"/>
</dbReference>
<dbReference type="Proteomes" id="UP001597601">
    <property type="component" value="Unassembled WGS sequence"/>
</dbReference>
<evidence type="ECO:0000313" key="1">
    <source>
        <dbReference type="EMBL" id="MFD2866037.1"/>
    </source>
</evidence>
<sequence length="701" mass="78242">MNNIQLYINDQLVDLSDDAPIALTFQINNLAEVRNQQGNTSNQFKLPLTQNNRRILGFPDDVAFCTQAPYSKYPAKLVQDGLEVIPYGVAELNSVDNSSANITILSGNVDFFDAIEGSLYEMGDSKSVWYSPLWKNYDHEWSLNNVVLSRTKTEGWIYPVIDYGNLTDDKSKPINIKHLRPGFFLKSAIDLLVKKTGYQAKGSLLSDPLYAKLIVQFSNSSFEHGTDYQNQVDNSGASLERSPVTIAYSQGYFNWDKAAADPSKQMAPAKDVFKSTQPNNVKIVVNIPHLYLRGRVSPSDKSSKVIFKIIYRSPNYPAVADEPLESYVFSFGNYGEYRANDPTSDPKGWRRLNGSSGGSIYAELDIYKATISVEKELPKDGGIYLAYTWEGLNAPPAYARIVEGMTMAITSQQQQVQPGQMVQCERIFPDISQKDLLKDTLQRFGIICQTDNAGRTISFNSFQDIVGNIPVAKNWTAKCIDQGKTISFELGGYAQVNNLKYKEDDAILPKGFADTAIKVTDATLPAAADLIESQFAPTLNRPYLGNTVAQIKMIDSESDSDDFSINVSPRILVDHKLDLPADKPLKFTDGNGITITVNDKISAPYFYKPNGEYSLCFGDMPATVTGTLLPGLKTKYYAELEKILQQTKKVVRYFLLTPRDILELDLTIPVYLEQDSANYYINKIDAWRKGQPVKVELVKLG</sequence>
<comment type="caution">
    <text evidence="1">The sequence shown here is derived from an EMBL/GenBank/DDBJ whole genome shotgun (WGS) entry which is preliminary data.</text>
</comment>
<evidence type="ECO:0000313" key="2">
    <source>
        <dbReference type="Proteomes" id="UP001597601"/>
    </source>
</evidence>
<proteinExistence type="predicted"/>